<sequence length="537" mass="59153">GARDCSRLAACSDVVSSRVVWAETRYPSESRHNGLIAAAYLQKAGLETVVLERRHVLGGAAVSEEIIPGFRFSRASYLLSLLRPHIYKDLQLQKHGLKVYMRDPHAFTPMLEEGVGGRPPRSLLLGSDSEKNMQEIGKFSEKDARAYPVFQSHLEKMARAISPLLDAPPVDVAAINKGSLRRRVAALKTLRPLLQCGLQLGKNLPDFYQLLTAPAMKVGNKNADFFCSVMSNGSSDEQWVQHRVMFFFLSTEWVLCTMYVFDIQVLNCWFESEPLKATLATDAVIGAMVSPRSPGSGYVLLHHVMGELEKERGAWGYVEGGMGGVSDSIASSARAHGASIFTEKEVTQVLVNQDGCATGIVLKDGFEIHIAVDRLPNFLAAPNRSDSLPGPHHQCSIHINCESVDVLEKAYQECKHGRPSTRPMVEVCIPSVLDPTLAPSGCHVISIFSQFTPYWLEGGRAWTENDKEKYADSVFNWIECYAPGFRSTIVGKEVLAPPDLERIFGLTGGNIFHGAMSLDQLYLARPLPSVSSYRSPV</sequence>
<comment type="caution">
    <text evidence="2">The sequence shown here is derived from an EMBL/GenBank/DDBJ whole genome shotgun (WGS) entry which is preliminary data.</text>
</comment>
<proteinExistence type="inferred from homology"/>
<dbReference type="AlphaFoldDB" id="A0A0P7Y227"/>
<feature type="non-terminal residue" evidence="2">
    <location>
        <position position="1"/>
    </location>
</feature>
<protein>
    <submittedName>
        <fullName evidence="2">Pyridine nucleotide-disulfide oxidoreductase domain-containing protein 2-like</fullName>
    </submittedName>
</protein>
<evidence type="ECO:0000313" key="3">
    <source>
        <dbReference type="Proteomes" id="UP000034805"/>
    </source>
</evidence>
<dbReference type="STRING" id="113540.ENSSFOP00015071243"/>
<dbReference type="Gene3D" id="3.50.50.60">
    <property type="entry name" value="FAD/NAD(P)-binding domain"/>
    <property type="match status" value="2"/>
</dbReference>
<dbReference type="PANTHER" id="PTHR10668">
    <property type="entry name" value="PHYTOENE DEHYDROGENASE"/>
    <property type="match status" value="1"/>
</dbReference>
<dbReference type="SUPFAM" id="SSF51905">
    <property type="entry name" value="FAD/NAD(P)-binding domain"/>
    <property type="match status" value="1"/>
</dbReference>
<dbReference type="InterPro" id="IPR036188">
    <property type="entry name" value="FAD/NAD-bd_sf"/>
</dbReference>
<dbReference type="Pfam" id="PF13450">
    <property type="entry name" value="NAD_binding_8"/>
    <property type="match status" value="1"/>
</dbReference>
<dbReference type="Proteomes" id="UP000034805">
    <property type="component" value="Unassembled WGS sequence"/>
</dbReference>
<evidence type="ECO:0000313" key="2">
    <source>
        <dbReference type="EMBL" id="KPP59724.1"/>
    </source>
</evidence>
<comment type="similarity">
    <text evidence="1">Belongs to the carotenoid/retinoid oxidoreductase family.</text>
</comment>
<accession>A0A0P7Y227</accession>
<dbReference type="PANTHER" id="PTHR10668:SF103">
    <property type="entry name" value="PYRIDINE NUCLEOTIDE-DISULFIDE OXIDOREDUCTASE DOMAIN-CONTAINING PROTEIN 2"/>
    <property type="match status" value="1"/>
</dbReference>
<dbReference type="EMBL" id="JARO02011698">
    <property type="protein sequence ID" value="KPP59724.1"/>
    <property type="molecule type" value="Genomic_DNA"/>
</dbReference>
<gene>
    <name evidence="2" type="ORF">Z043_122331</name>
</gene>
<name>A0A0P7Y227_SCLFO</name>
<feature type="non-terminal residue" evidence="2">
    <location>
        <position position="537"/>
    </location>
</feature>
<evidence type="ECO:0000256" key="1">
    <source>
        <dbReference type="ARBA" id="ARBA00006046"/>
    </source>
</evidence>
<reference evidence="2 3" key="1">
    <citation type="submission" date="2015-08" db="EMBL/GenBank/DDBJ databases">
        <title>The genome of the Asian arowana (Scleropages formosus).</title>
        <authorList>
            <person name="Tan M.H."/>
            <person name="Gan H.M."/>
            <person name="Croft L.J."/>
            <person name="Austin C.M."/>
        </authorList>
    </citation>
    <scope>NUCLEOTIDE SEQUENCE [LARGE SCALE GENOMIC DNA]</scope>
    <source>
        <strain evidence="2">Aro1</strain>
    </source>
</reference>
<organism evidence="2 3">
    <name type="scientific">Scleropages formosus</name>
    <name type="common">Asian bonytongue</name>
    <name type="synonym">Osteoglossum formosum</name>
    <dbReference type="NCBI Taxonomy" id="113540"/>
    <lineage>
        <taxon>Eukaryota</taxon>
        <taxon>Metazoa</taxon>
        <taxon>Chordata</taxon>
        <taxon>Craniata</taxon>
        <taxon>Vertebrata</taxon>
        <taxon>Euteleostomi</taxon>
        <taxon>Actinopterygii</taxon>
        <taxon>Neopterygii</taxon>
        <taxon>Teleostei</taxon>
        <taxon>Osteoglossocephala</taxon>
        <taxon>Osteoglossomorpha</taxon>
        <taxon>Osteoglossiformes</taxon>
        <taxon>Osteoglossidae</taxon>
        <taxon>Scleropages</taxon>
    </lineage>
</organism>